<keyword evidence="5 8" id="KW-1133">Transmembrane helix</keyword>
<sequence>MRNKGILVTSICVPPRTATSTATATMVEIKGPAVRAKEQLDQDSDGPPKFEVVEWSKDPALRRLYILCCFGLMVASATTGYDGSLLNLLQQYDYWESFFHHIGTDSSKANLLGLLTNMFTIGSIISMFIVPTLTDRWGRKPCIFGGCCFMVVGGFINTFSTNYGMFCAGRFILGFGNSLAQLTSPMLLTEIVHPQHRAPMTAVYNCLWNLGYLVCTLIGYGLQYAHSNWSWRALTLVQIAPAVCQLVFIWWVPESPRWLISKDRNDEALKTLAKWHANGNENNLTVQFEYREIKETLRLEKEIAMSTSYMDFFRTKGNRWRLAIIISIGVISQYSGNAVISNYANLIYERAGVTGQSQKLGLSIGNALLSLIVSVSAAFMIDRVGRRPLFLFSTFGMVISFTLWTVMAAMYENHNEAEAFGIAQIVFVWIFGIFYSIGFSGLLVAYTLEVLPYHLRAKGVMIMNIAVQAILALSAQTNPIAIEHLPHGWNFWLFYTLWDVVEAIWVYFVFVETKGPTLEEIAKIFDGDDAIAHINLEQTRKEIEIHENEIADEKHV</sequence>
<feature type="transmembrane region" description="Helical" evidence="8">
    <location>
        <begin position="64"/>
        <end position="89"/>
    </location>
</feature>
<comment type="caution">
    <text evidence="10">The sequence shown here is derived from an EMBL/GenBank/DDBJ whole genome shotgun (WGS) entry which is preliminary data.</text>
</comment>
<comment type="similarity">
    <text evidence="2 7">Belongs to the major facilitator superfamily. Sugar transporter (TC 2.A.1.1) family.</text>
</comment>
<dbReference type="AlphaFoldDB" id="A0A3E2HE56"/>
<accession>A0A3E2HE56</accession>
<feature type="transmembrane region" description="Helical" evidence="8">
    <location>
        <begin position="320"/>
        <end position="340"/>
    </location>
</feature>
<evidence type="ECO:0000256" key="8">
    <source>
        <dbReference type="SAM" id="Phobius"/>
    </source>
</evidence>
<evidence type="ECO:0000313" key="11">
    <source>
        <dbReference type="Proteomes" id="UP000258309"/>
    </source>
</evidence>
<evidence type="ECO:0000256" key="6">
    <source>
        <dbReference type="ARBA" id="ARBA00023136"/>
    </source>
</evidence>
<protein>
    <recommendedName>
        <fullName evidence="9">Major facilitator superfamily (MFS) profile domain-containing protein</fullName>
    </recommendedName>
</protein>
<dbReference type="OMA" id="CAGRFIL"/>
<evidence type="ECO:0000256" key="2">
    <source>
        <dbReference type="ARBA" id="ARBA00010992"/>
    </source>
</evidence>
<evidence type="ECO:0000256" key="5">
    <source>
        <dbReference type="ARBA" id="ARBA00022989"/>
    </source>
</evidence>
<evidence type="ECO:0000259" key="9">
    <source>
        <dbReference type="PROSITE" id="PS50850"/>
    </source>
</evidence>
<feature type="transmembrane region" description="Helical" evidence="8">
    <location>
        <begin position="489"/>
        <end position="510"/>
    </location>
</feature>
<evidence type="ECO:0000313" key="10">
    <source>
        <dbReference type="EMBL" id="RFU31696.1"/>
    </source>
</evidence>
<evidence type="ECO:0000256" key="4">
    <source>
        <dbReference type="ARBA" id="ARBA00022692"/>
    </source>
</evidence>
<dbReference type="PANTHER" id="PTHR48022">
    <property type="entry name" value="PLASTIDIC GLUCOSE TRANSPORTER 4"/>
    <property type="match status" value="1"/>
</dbReference>
<dbReference type="EMBL" id="NCSJ02000070">
    <property type="protein sequence ID" value="RFU31696.1"/>
    <property type="molecule type" value="Genomic_DNA"/>
</dbReference>
<dbReference type="FunFam" id="1.20.1250.20:FF:000117">
    <property type="entry name" value="MFS hexose transporter"/>
    <property type="match status" value="1"/>
</dbReference>
<dbReference type="NCBIfam" id="TIGR00879">
    <property type="entry name" value="SP"/>
    <property type="match status" value="1"/>
</dbReference>
<dbReference type="InterPro" id="IPR005828">
    <property type="entry name" value="MFS_sugar_transport-like"/>
</dbReference>
<dbReference type="InterPro" id="IPR036259">
    <property type="entry name" value="MFS_trans_sf"/>
</dbReference>
<evidence type="ECO:0000256" key="1">
    <source>
        <dbReference type="ARBA" id="ARBA00004141"/>
    </source>
</evidence>
<organism evidence="10 11">
    <name type="scientific">Scytalidium lignicola</name>
    <name type="common">Hyphomycete</name>
    <dbReference type="NCBI Taxonomy" id="5539"/>
    <lineage>
        <taxon>Eukaryota</taxon>
        <taxon>Fungi</taxon>
        <taxon>Dikarya</taxon>
        <taxon>Ascomycota</taxon>
        <taxon>Pezizomycotina</taxon>
        <taxon>Leotiomycetes</taxon>
        <taxon>Leotiomycetes incertae sedis</taxon>
        <taxon>Scytalidium</taxon>
    </lineage>
</organism>
<keyword evidence="4 8" id="KW-0812">Transmembrane</keyword>
<dbReference type="SUPFAM" id="SSF103473">
    <property type="entry name" value="MFS general substrate transporter"/>
    <property type="match status" value="1"/>
</dbReference>
<dbReference type="PROSITE" id="PS50850">
    <property type="entry name" value="MFS"/>
    <property type="match status" value="1"/>
</dbReference>
<name>A0A3E2HE56_SCYLI</name>
<keyword evidence="11" id="KW-1185">Reference proteome</keyword>
<comment type="subcellular location">
    <subcellularLocation>
        <location evidence="1">Membrane</location>
        <topology evidence="1">Multi-pass membrane protein</topology>
    </subcellularLocation>
</comment>
<feature type="transmembrane region" description="Helical" evidence="8">
    <location>
        <begin position="422"/>
        <end position="448"/>
    </location>
</feature>
<keyword evidence="6 8" id="KW-0472">Membrane</keyword>
<dbReference type="OrthoDB" id="6133115at2759"/>
<dbReference type="InterPro" id="IPR020846">
    <property type="entry name" value="MFS_dom"/>
</dbReference>
<feature type="transmembrane region" description="Helical" evidence="8">
    <location>
        <begin position="360"/>
        <end position="381"/>
    </location>
</feature>
<dbReference type="GO" id="GO:0005351">
    <property type="term" value="F:carbohydrate:proton symporter activity"/>
    <property type="evidence" value="ECO:0007669"/>
    <property type="project" value="TreeGrafter"/>
</dbReference>
<feature type="transmembrane region" description="Helical" evidence="8">
    <location>
        <begin position="109"/>
        <end position="130"/>
    </location>
</feature>
<dbReference type="InterPro" id="IPR050360">
    <property type="entry name" value="MFS_Sugar_Transporters"/>
</dbReference>
<dbReference type="Gene3D" id="1.20.1250.20">
    <property type="entry name" value="MFS general substrate transporter like domains"/>
    <property type="match status" value="1"/>
</dbReference>
<dbReference type="Proteomes" id="UP000258309">
    <property type="component" value="Unassembled WGS sequence"/>
</dbReference>
<feature type="transmembrane region" description="Helical" evidence="8">
    <location>
        <begin position="201"/>
        <end position="223"/>
    </location>
</feature>
<evidence type="ECO:0000256" key="7">
    <source>
        <dbReference type="RuleBase" id="RU003346"/>
    </source>
</evidence>
<feature type="transmembrane region" description="Helical" evidence="8">
    <location>
        <begin position="388"/>
        <end position="410"/>
    </location>
</feature>
<proteinExistence type="inferred from homology"/>
<feature type="domain" description="Major facilitator superfamily (MFS) profile" evidence="9">
    <location>
        <begin position="68"/>
        <end position="514"/>
    </location>
</feature>
<dbReference type="Pfam" id="PF00083">
    <property type="entry name" value="Sugar_tr"/>
    <property type="match status" value="1"/>
</dbReference>
<feature type="non-terminal residue" evidence="10">
    <location>
        <position position="1"/>
    </location>
</feature>
<dbReference type="InterPro" id="IPR005829">
    <property type="entry name" value="Sugar_transporter_CS"/>
</dbReference>
<feature type="non-terminal residue" evidence="10">
    <location>
        <position position="556"/>
    </location>
</feature>
<dbReference type="GO" id="GO:0016020">
    <property type="term" value="C:membrane"/>
    <property type="evidence" value="ECO:0007669"/>
    <property type="project" value="UniProtKB-SubCell"/>
</dbReference>
<evidence type="ECO:0000256" key="3">
    <source>
        <dbReference type="ARBA" id="ARBA00022448"/>
    </source>
</evidence>
<dbReference type="PANTHER" id="PTHR48022:SF66">
    <property type="entry name" value="MFS HEXOSE TRANSPORTER"/>
    <property type="match status" value="1"/>
</dbReference>
<dbReference type="PROSITE" id="PS00216">
    <property type="entry name" value="SUGAR_TRANSPORT_1"/>
    <property type="match status" value="1"/>
</dbReference>
<feature type="transmembrane region" description="Helical" evidence="8">
    <location>
        <begin position="460"/>
        <end position="477"/>
    </location>
</feature>
<reference evidence="10 11" key="1">
    <citation type="submission" date="2018-05" db="EMBL/GenBank/DDBJ databases">
        <title>Draft genome sequence of Scytalidium lignicola DSM 105466, a ubiquitous saprotrophic fungus.</title>
        <authorList>
            <person name="Buettner E."/>
            <person name="Gebauer A.M."/>
            <person name="Hofrichter M."/>
            <person name="Liers C."/>
            <person name="Kellner H."/>
        </authorList>
    </citation>
    <scope>NUCLEOTIDE SEQUENCE [LARGE SCALE GENOMIC DNA]</scope>
    <source>
        <strain evidence="10 11">DSM 105466</strain>
    </source>
</reference>
<dbReference type="InterPro" id="IPR003663">
    <property type="entry name" value="Sugar/inositol_transpt"/>
</dbReference>
<feature type="transmembrane region" description="Helical" evidence="8">
    <location>
        <begin position="142"/>
        <end position="159"/>
    </location>
</feature>
<gene>
    <name evidence="10" type="ORF">B7463_g4657</name>
</gene>
<keyword evidence="3 7" id="KW-0813">Transport</keyword>